<dbReference type="PANTHER" id="PTHR48221:SF2">
    <property type="entry name" value="ACYL-COA SYNTHETASE FAMILY PROTEIN"/>
    <property type="match status" value="1"/>
</dbReference>
<dbReference type="AlphaFoldDB" id="A0ABD3L617"/>
<reference evidence="1 2" key="1">
    <citation type="submission" date="2024-11" db="EMBL/GenBank/DDBJ databases">
        <title>Chromosome-level genome assembly of Eucalyptus globulus Labill. provides insights into its genome evolution.</title>
        <authorList>
            <person name="Li X."/>
        </authorList>
    </citation>
    <scope>NUCLEOTIDE SEQUENCE [LARGE SCALE GENOMIC DNA]</scope>
    <source>
        <strain evidence="1">CL2024</strain>
        <tissue evidence="1">Fresh tender leaves</tissue>
    </source>
</reference>
<gene>
    <name evidence="1" type="ORF">ACJRO7_016121</name>
</gene>
<dbReference type="EMBL" id="JBJKBG010000003">
    <property type="protein sequence ID" value="KAL3747286.1"/>
    <property type="molecule type" value="Genomic_DNA"/>
</dbReference>
<comment type="caution">
    <text evidence="1">The sequence shown here is derived from an EMBL/GenBank/DDBJ whole genome shotgun (WGS) entry which is preliminary data.</text>
</comment>
<name>A0ABD3L617_EUCGL</name>
<keyword evidence="2" id="KW-1185">Reference proteome</keyword>
<organism evidence="1 2">
    <name type="scientific">Eucalyptus globulus</name>
    <name type="common">Tasmanian blue gum</name>
    <dbReference type="NCBI Taxonomy" id="34317"/>
    <lineage>
        <taxon>Eukaryota</taxon>
        <taxon>Viridiplantae</taxon>
        <taxon>Streptophyta</taxon>
        <taxon>Embryophyta</taxon>
        <taxon>Tracheophyta</taxon>
        <taxon>Spermatophyta</taxon>
        <taxon>Magnoliopsida</taxon>
        <taxon>eudicotyledons</taxon>
        <taxon>Gunneridae</taxon>
        <taxon>Pentapetalae</taxon>
        <taxon>rosids</taxon>
        <taxon>malvids</taxon>
        <taxon>Myrtales</taxon>
        <taxon>Myrtaceae</taxon>
        <taxon>Myrtoideae</taxon>
        <taxon>Eucalypteae</taxon>
        <taxon>Eucalyptus</taxon>
    </lineage>
</organism>
<evidence type="ECO:0000313" key="2">
    <source>
        <dbReference type="Proteomes" id="UP001634007"/>
    </source>
</evidence>
<dbReference type="Proteomes" id="UP001634007">
    <property type="component" value="Unassembled WGS sequence"/>
</dbReference>
<protein>
    <submittedName>
        <fullName evidence="1">Uncharacterized protein</fullName>
    </submittedName>
</protein>
<dbReference type="PANTHER" id="PTHR48221">
    <property type="entry name" value="ACYL-COA SYNTHETASE FAMILY PROTEIN"/>
    <property type="match status" value="1"/>
</dbReference>
<proteinExistence type="predicted"/>
<sequence length="699" mass="78597">MDGRSSLQEITTLFASLASRLETLDDAEGSPDAAISKLNRSLNLPGGGGGGDGDEDAAVRFLDTALSLMCFKAPQVFDSVVDYAVKTIAAVLHSSVRCEAVGFRKGEALRIGSSISRRDCVEVVAACGDILPKLPRDGTLSHLLLHAVLRVAVSASHAQFLFPSTCIIDVKSVGGRIITASKLLDYLPRGFCLKNDDTPLRLLFWYLDPMILSNDISKILQEMMERPFLCLHKELHERMSLRNIVVCLVLSPVMFFEAKALLHRWFLETGLAFVLEFSTVLVAVILDVISRPMWWGISMEMGMKLPFSDAYFPFHRQLLRSFMGPMSCATLSNLVNFTSNKSSTANSNATKVARVDQKSMWAQAINFPVWFYFASVTLLCDKSLHTDCTFWQTHTTDQLHNMQPSSFRTAAARYIAWILCPINITHQELLVDHLIKLSESWAVKKISSGVWDEGRAVLQKKLKKPRLSENKANNNFKDEHNCQSIENWVEDFHNVYQWYCTQFLNFPAPCEGRSMDGCPPQSMMFREIPLGILIGQSSFMEEDVCELLLHYASTGRILQPGTIERAGLKHTRSYSEGPVSALWNDGCVKEESIRGACLIFKLTDIVENMSSSMCETEESELGFICRLKERTVGYLVKCIKSLIQLETFEGKSLMLLDLHQRLLQWKHNGQGQFKIPEDLDHVMLELNHQISATQLNVAR</sequence>
<evidence type="ECO:0000313" key="1">
    <source>
        <dbReference type="EMBL" id="KAL3747286.1"/>
    </source>
</evidence>
<accession>A0ABD3L617</accession>